<dbReference type="InterPro" id="IPR035706">
    <property type="entry name" value="AAA_9"/>
</dbReference>
<feature type="compositionally biased region" description="Acidic residues" evidence="12">
    <location>
        <begin position="455"/>
        <end position="470"/>
    </location>
</feature>
<dbReference type="InterPro" id="IPR004273">
    <property type="entry name" value="Dynein_heavy_D6_P-loop"/>
</dbReference>
<feature type="compositionally biased region" description="Basic and acidic residues" evidence="12">
    <location>
        <begin position="471"/>
        <end position="480"/>
    </location>
</feature>
<dbReference type="InterPro" id="IPR026983">
    <property type="entry name" value="DHC"/>
</dbReference>
<dbReference type="Gene3D" id="1.20.920.30">
    <property type="match status" value="1"/>
</dbReference>
<dbReference type="InterPro" id="IPR043157">
    <property type="entry name" value="Dynein_AAA1S"/>
</dbReference>
<evidence type="ECO:0000256" key="9">
    <source>
        <dbReference type="ARBA" id="ARBA00023175"/>
    </source>
</evidence>
<evidence type="ECO:0000259" key="13">
    <source>
        <dbReference type="Pfam" id="PF03028"/>
    </source>
</evidence>
<organism evidence="23 24">
    <name type="scientific">Erinaceus europaeus</name>
    <name type="common">Western European hedgehog</name>
    <dbReference type="NCBI Taxonomy" id="9365"/>
    <lineage>
        <taxon>Eukaryota</taxon>
        <taxon>Metazoa</taxon>
        <taxon>Chordata</taxon>
        <taxon>Craniata</taxon>
        <taxon>Vertebrata</taxon>
        <taxon>Euteleostomi</taxon>
        <taxon>Mammalia</taxon>
        <taxon>Eutheria</taxon>
        <taxon>Laurasiatheria</taxon>
        <taxon>Eulipotyphla</taxon>
        <taxon>Erinaceidae</taxon>
        <taxon>Erinaceinae</taxon>
        <taxon>Erinaceus</taxon>
    </lineage>
</organism>
<evidence type="ECO:0000259" key="19">
    <source>
        <dbReference type="Pfam" id="PF17852"/>
    </source>
</evidence>
<keyword evidence="4" id="KW-0493">Microtubule</keyword>
<keyword evidence="10" id="KW-0206">Cytoskeleton</keyword>
<dbReference type="InterPro" id="IPR041228">
    <property type="entry name" value="Dynein_C"/>
</dbReference>
<dbReference type="Proteomes" id="UP001652624">
    <property type="component" value="Chromosome 6"/>
</dbReference>
<feature type="domain" description="Dynein 2 heavy chain 1 cytoplasmic ATPase lid" evidence="22">
    <location>
        <begin position="2480"/>
        <end position="2559"/>
    </location>
</feature>
<feature type="domain" description="Dynein heavy chain AAA module D4" evidence="17">
    <location>
        <begin position="2639"/>
        <end position="2896"/>
    </location>
</feature>
<feature type="domain" description="Dynein heavy chain hydrolytic ATP-binding dynein motor region" evidence="15">
    <location>
        <begin position="1438"/>
        <end position="1772"/>
    </location>
</feature>
<dbReference type="InterPro" id="IPR042228">
    <property type="entry name" value="Dynein_linker_3"/>
</dbReference>
<dbReference type="RefSeq" id="XP_060048419.1">
    <property type="nucleotide sequence ID" value="XM_060192436.1"/>
</dbReference>
<dbReference type="InterPro" id="IPR027417">
    <property type="entry name" value="P-loop_NTPase"/>
</dbReference>
<dbReference type="Pfam" id="PF12775">
    <property type="entry name" value="AAA_7"/>
    <property type="match status" value="2"/>
</dbReference>
<evidence type="ECO:0000313" key="24">
    <source>
        <dbReference type="RefSeq" id="XP_060048419.1"/>
    </source>
</evidence>
<keyword evidence="3" id="KW-0963">Cytoplasm</keyword>
<evidence type="ECO:0000256" key="11">
    <source>
        <dbReference type="SAM" id="Coils"/>
    </source>
</evidence>
<feature type="region of interest" description="Disordered" evidence="12">
    <location>
        <begin position="1"/>
        <end position="27"/>
    </location>
</feature>
<evidence type="ECO:0000259" key="21">
    <source>
        <dbReference type="Pfam" id="PF18199"/>
    </source>
</evidence>
<evidence type="ECO:0000259" key="22">
    <source>
        <dbReference type="Pfam" id="PF22597"/>
    </source>
</evidence>
<dbReference type="PANTHER" id="PTHR22878">
    <property type="entry name" value="DYNEIN HEAVY CHAIN 6, AXONEMAL-LIKE-RELATED"/>
    <property type="match status" value="1"/>
</dbReference>
<keyword evidence="8 11" id="KW-0175">Coiled coil</keyword>
<feature type="domain" description="Dynein heavy chain ATP-binding dynein motor region" evidence="18">
    <location>
        <begin position="3270"/>
        <end position="3488"/>
    </location>
</feature>
<dbReference type="SUPFAM" id="SSF52540">
    <property type="entry name" value="P-loop containing nucleoside triphosphate hydrolases"/>
    <property type="match status" value="4"/>
</dbReference>
<dbReference type="Gene3D" id="1.20.1270.280">
    <property type="match status" value="1"/>
</dbReference>
<dbReference type="PANTHER" id="PTHR22878:SF64">
    <property type="entry name" value="DYNEIN AXONEMAL HEAVY CHAIN 14"/>
    <property type="match status" value="1"/>
</dbReference>
<gene>
    <name evidence="24" type="primary">DNAH14</name>
</gene>
<reference evidence="24" key="1">
    <citation type="submission" date="2025-08" db="UniProtKB">
        <authorList>
            <consortium name="RefSeq"/>
        </authorList>
    </citation>
    <scope>IDENTIFICATION</scope>
</reference>
<feature type="domain" description="Dynein heavy chain AAA 5 extension" evidence="19">
    <location>
        <begin position="2084"/>
        <end position="2185"/>
    </location>
</feature>
<evidence type="ECO:0000256" key="4">
    <source>
        <dbReference type="ARBA" id="ARBA00022701"/>
    </source>
</evidence>
<accession>A0ABM3XHX7</accession>
<dbReference type="InterPro" id="IPR035699">
    <property type="entry name" value="AAA_6"/>
</dbReference>
<dbReference type="Gene3D" id="1.10.8.720">
    <property type="entry name" value="Region D6 of dynein motor"/>
    <property type="match status" value="1"/>
</dbReference>
<feature type="domain" description="Dynein heavy chain C-terminal" evidence="21">
    <location>
        <begin position="4139"/>
        <end position="4531"/>
    </location>
</feature>
<dbReference type="Pfam" id="PF18198">
    <property type="entry name" value="AAA_lid_11"/>
    <property type="match status" value="1"/>
</dbReference>
<dbReference type="InterPro" id="IPR041466">
    <property type="entry name" value="Dynein_AAA5_ext"/>
</dbReference>
<evidence type="ECO:0000256" key="7">
    <source>
        <dbReference type="ARBA" id="ARBA00023017"/>
    </source>
</evidence>
<feature type="domain" description="Dynein heavy chain region D6 P-loop" evidence="13">
    <location>
        <begin position="3838"/>
        <end position="3954"/>
    </location>
</feature>
<evidence type="ECO:0000256" key="3">
    <source>
        <dbReference type="ARBA" id="ARBA00022490"/>
    </source>
</evidence>
<keyword evidence="5" id="KW-0547">Nucleotide-binding</keyword>
<dbReference type="Pfam" id="PF03028">
    <property type="entry name" value="Dynein_heavy"/>
    <property type="match status" value="1"/>
</dbReference>
<dbReference type="Gene3D" id="3.40.50.300">
    <property type="entry name" value="P-loop containing nucleotide triphosphate hydrolases"/>
    <property type="match status" value="6"/>
</dbReference>
<feature type="region of interest" description="Disordered" evidence="12">
    <location>
        <begin position="443"/>
        <end position="480"/>
    </location>
</feature>
<feature type="compositionally biased region" description="Basic and acidic residues" evidence="12">
    <location>
        <begin position="12"/>
        <end position="23"/>
    </location>
</feature>
<feature type="coiled-coil region" evidence="11">
    <location>
        <begin position="3146"/>
        <end position="3208"/>
    </location>
</feature>
<evidence type="ECO:0000313" key="23">
    <source>
        <dbReference type="Proteomes" id="UP001652624"/>
    </source>
</evidence>
<dbReference type="Pfam" id="PF12777">
    <property type="entry name" value="MT"/>
    <property type="match status" value="1"/>
</dbReference>
<evidence type="ECO:0000256" key="5">
    <source>
        <dbReference type="ARBA" id="ARBA00022741"/>
    </source>
</evidence>
<dbReference type="Gene3D" id="6.10.140.1060">
    <property type="match status" value="1"/>
</dbReference>
<proteinExistence type="inferred from homology"/>
<keyword evidence="7" id="KW-0243">Dynein</keyword>
<comment type="similarity">
    <text evidence="2">Belongs to the dynein heavy chain family.</text>
</comment>
<evidence type="ECO:0000256" key="1">
    <source>
        <dbReference type="ARBA" id="ARBA00004245"/>
    </source>
</evidence>
<evidence type="ECO:0000259" key="15">
    <source>
        <dbReference type="Pfam" id="PF12774"/>
    </source>
</evidence>
<dbReference type="InterPro" id="IPR024743">
    <property type="entry name" value="Dynein_HC_stalk"/>
</dbReference>
<keyword evidence="23" id="KW-1185">Reference proteome</keyword>
<evidence type="ECO:0000256" key="6">
    <source>
        <dbReference type="ARBA" id="ARBA00022840"/>
    </source>
</evidence>
<dbReference type="InterPro" id="IPR013602">
    <property type="entry name" value="Dynein_heavy_linker"/>
</dbReference>
<dbReference type="Gene3D" id="1.20.920.20">
    <property type="match status" value="1"/>
</dbReference>
<dbReference type="InterPro" id="IPR043160">
    <property type="entry name" value="Dynein_C_barrel"/>
</dbReference>
<dbReference type="InterPro" id="IPR042222">
    <property type="entry name" value="Dynein_2_N"/>
</dbReference>
<dbReference type="Pfam" id="PF18199">
    <property type="entry name" value="Dynein_C"/>
    <property type="match status" value="1"/>
</dbReference>
<dbReference type="InterPro" id="IPR054354">
    <property type="entry name" value="DYNC2H1-like_lid"/>
</dbReference>
<feature type="domain" description="Dynein heavy chain AAA lid" evidence="20">
    <location>
        <begin position="3992"/>
        <end position="4131"/>
    </location>
</feature>
<evidence type="ECO:0000256" key="8">
    <source>
        <dbReference type="ARBA" id="ARBA00023054"/>
    </source>
</evidence>
<comment type="subcellular location">
    <subcellularLocation>
        <location evidence="1">Cytoplasm</location>
        <location evidence="1">Cytoskeleton</location>
    </subcellularLocation>
</comment>
<evidence type="ECO:0000256" key="2">
    <source>
        <dbReference type="ARBA" id="ARBA00008887"/>
    </source>
</evidence>
<feature type="domain" description="Dynein heavy chain coiled coil stalk" evidence="16">
    <location>
        <begin position="2911"/>
        <end position="3239"/>
    </location>
</feature>
<dbReference type="InterPro" id="IPR041658">
    <property type="entry name" value="AAA_lid_11"/>
</dbReference>
<keyword evidence="6" id="KW-0067">ATP-binding</keyword>
<dbReference type="Gene3D" id="1.10.287.2620">
    <property type="match status" value="1"/>
</dbReference>
<dbReference type="Gene3D" id="1.10.8.710">
    <property type="match status" value="1"/>
</dbReference>
<evidence type="ECO:0000256" key="10">
    <source>
        <dbReference type="ARBA" id="ARBA00023212"/>
    </source>
</evidence>
<name>A0ABM3XHX7_ERIEU</name>
<dbReference type="Pfam" id="PF12780">
    <property type="entry name" value="AAA_8"/>
    <property type="match status" value="1"/>
</dbReference>
<feature type="domain" description="Dynein heavy chain linker" evidence="14">
    <location>
        <begin position="902"/>
        <end position="1302"/>
    </location>
</feature>
<dbReference type="GeneID" id="103116649"/>
<dbReference type="Pfam" id="PF17852">
    <property type="entry name" value="Dynein_AAA_lid"/>
    <property type="match status" value="1"/>
</dbReference>
<protein>
    <submittedName>
        <fullName evidence="24">Dynein axonemal heavy chain 14 isoform X1</fullName>
    </submittedName>
</protein>
<evidence type="ECO:0000259" key="18">
    <source>
        <dbReference type="Pfam" id="PF12781"/>
    </source>
</evidence>
<dbReference type="Gene3D" id="3.20.180.20">
    <property type="entry name" value="Dynein heavy chain, N-terminal domain 2"/>
    <property type="match status" value="1"/>
</dbReference>
<sequence length="4558" mass="522406">MAQQDELAPEPILHKETTEEKKTQSQICPKVSKMKAVRFDDIEPEDDDVIQHIIRLRKKFGWKTLIPQHTYGYRTSKIIIQKTMRKESLKDDGEFVYCLPRKSSKILPNPYDLQVVSAHKARHCSEFWVITASFISKITKTGDTEEGELMPTPEWLLERQCYSFLQNIKIFSNFRMNKSFVTWKLNVKRIKIEKSRLFLYHRLFWANELFQECLVYIKGLCEDAINLDVVEQEDNPLAACFVLLNNSRTYSLDEFCDAQLQQAHQTLKRLENIRDNAILKIKDTILKVAEKKELRGYFESRSSENEKAHFKLPKYRRLIETILRFLKMIDFIFQELIHRLVNTIITKLLELFNTSAKVMLSLEKRNEDLIKTHKYNLAFTGKSTNDFEDLDDNSKACVISSGVKTASYASEGLTNSCVDMRKICPPLFEVNIHLRMLAENDSTENSQEKLFDSDISSEEEHELGEEDEMPEREANSFKKSSSEELLLVEKSKSSSYNTEDTFSDMDIESELENNGICDTFPFDLFIAPNRLEFSSKIQKMVTDIETCLTTITPLCQDPRLSGLTDSDLNMNIPYETEGEKQCKQLTRWPDCQLLFDMDTSYQQKVVSLLTILGDSMALVRSYSSRFLKYCTVVKTAKIMSLKISSMQQLTTAQFKSVLDKFRRYFRHIAIMTVEKRIGIFSVLSLDYQLECLPYVDDILQMAENLLQSEIQNKNTNLLQIIETSLQKVECDPAEIEDFVEHVTFLDSVSSTLSKLEREYATLSELHSVARLYQVYVSEDQSATYKVLLTKFSQLKAAVRLSEANKEDSIAKFRDNLEEQITILRVEVGNLKVKIRTSLLLNVSTPVSTAMEMIQTLSEEAADLSAKAKVYSSYQQCIEDSPSHMHPLNLEEITQTVLSEISDIDYELTLRKILWDAKVEWGVLFWEWRNSTLQMIDIESLQKNVSKWMSIIFVLEKGLPKNDMVKYLKQSVLDFKQELPIIIALGNPCLKPRHWETLKKIIGQSVSLDKNCTVENLVALKMFQYENEINEISTSATNEAALEKMILKITETWNTTPLHLVLHNTETDSVLKIPSIDDILVQLEESQIILAIVKGSSYLGPIKELVREWDQNLTLFSCTLEEWMKCQRNWLHLEPAFQSSEIQRQLPVEAKLFSYVISMWKDIMSKIQNKLNVLWIALSAGFLEILQNCNAYLEYIKKSLEDYLETKRMIFPRFYFLSNAELLDILANSRNPESIQPHLMKCFENIKQLIIWKQDIGPPAVIMLISAEGETIVLQKKIRIRVAIEQWLVNVEKSMFNILKKFVSLAVEDWRYQPFPLWAVSHPGQVVLTVSQIMFFDDCIKSFVSSHSREELEKVHIGMLSRLEEIADLVVRGSSNMRTKAVLGALLTLDSHCRDIVRDLLLKNIFNVEDFEWTRHLKFSWNEKQKLCYISQGDANFTYGYEYLGCAPRLVVTPLTHRCWLTLTGALHYNLGGCVAGPAGMGKTESVKDLAKSFGKHCVVFNCFENLDYKVMGNFLFGLVQSGAWSCFDGFNRISVQVVSVITSQIQAIKAAKDSYSVRFILEGKEIRINMSCAIFVTMNPEFNDRVELPDNLKSLFRPVAMMTPHFEMITEILLFSVGFRFAKEHAAKLNNLYELASKQLSQKEHYDFGLRSLKTILMMAGRKIRLLKRNSSDSLSEADETVIIVEAVEEAILPKFHPEDVLLFETIREDIFHGAASSKVNEIALQKAMFIATHLLGLQQWPSQKDKIIQFYNQLQAYVGVMLVGPSGGGKTTARRILEKTLVLLPIIDCLSVQEIDSIAQVTARRGKVDSCIINPKCVTFNELYGKLDPNTMEWTDGLLSATLRNYVYSNTLRYSKKDTDLGEKLRSSNVSNVFKLDSSDITDTDNIFKTEMEKYTEVAASQNLDWQWIILDGPVDNSWTEHLNSVLDDTKTLCLANSERITLNEKIRVIFEVDSLSEACPAIVSRCAMIYMDPVDLGWEPYVKSWLSKMSKTISQSGVDCLEFMIKNSVAEGLQFIRKHQKCQPFPVQDITLVTTLCRILEAFFEFICKTEHSEDLKDVSAEDIVLSSSKVKFKYTGKRAENSSLLKKNPDKLNILIQKLYVFAFTWAFGGTLKREDEPDDDMLLYSSSEPDSVAKVTSDFDSLLYELFEGNSQIGIKLPAGHQSMFWYFVDIQQCEFVLWTELLPNIHTLIQRGTSLLADSQGPNENLMKIAEYGESINHIATRDTTSISFLTSLLLGHSCPVLLTGDFGVGKTVTINQMLARLENSGAYDVKCGSILGEVLLFNEIKKTSLKQNINILIADTHKSSTVSLDKATRKSDITSDESSFRHDSKGITVSTINFSISMTAAKTKELILRKLMRRTNDTLGAPKSNKALIFIDDLSKPDPDVYGAQPALELIRQLLDSGGIYDTGKLAWKNIQDLSLVAASVPPVGKRSINPRLLRHFSVLVLPHPPPSALRTIFQVHLGMYFSINNFAYEVQKSGDKMISCSLAVYNKVRRKMLPSPTKCHYIFNPRDVFKLLLGFLQADKTVINSKEMAALYFVHEATRVFHDRLIEFADKSLFYQCLSKELENSFQIQWTKEKLTHDPTIFVDFLDINKSHRKKTYQNTNDYNKLASVLHEFQMKLSLMSLEISHSMVFFKESIEHITRATRVLRQPRNHMLLIGVDGTGKEACSTLACYLAERKLYHISLSHNYDYTEFKEGFKKVFIQAGIEGNPTVLVVSRVNIDQGSFLEDLNDIVHLGKISDLFESEELDTIALRIRPSAEQFGYSDSRQSLLSFFQKRIYKNLHIFITMNPSEPSFRQNCRDYASMISACTMDWYEKWPEESFLIVTNSFLKENVDLQNREDLKGKLAPVCVHIHKSAKELSTKCLGKTMKFYITPNRYLLFMETFAHILKLREKEMQRKRDRFQMGLSRILEASSLFTEMQEELLVLGPQIEQKIKDKEALVEKLQKDSQAVEKVQVLVKQDEDMMAEEVKIVEHYAQKTANELKVVQPAIEKAIASLNALDKADVAELRVYTRPPFLVLTVMNAVCIVLQKKPNWATAKLLLSETGFLKKLINLDKDSIPEKVFVKLKKILVLPDFNPAKIALVSVACCSMCQWVIALNSYYEVQKMMGPKQNKIAEAQNVLKIKRQRLAEKQRGLQLIEEHLLVLQAAYKDLIEETELLTSRRKLVTRRLQYAAILLTSLEDEKTRWQETINQIDIKLKGVLGDILISSAFIVYSGILTADFRQMIVNEWENICTENNIPLSSKFSLIEIMAQEHELHHWHHQGLPLGEYSAENAILVKNCLKWPLMLDPHKQAHSWIHQMEGSRLQELSIHDSNYAKKLENAVKTGGTIFLQNVPDTLAPILKAILKKDIYQKRGQYFLKVEDSEIEYNPRFRLYMSTELDNLQFPLIIYNFVTIINFTIAFQDLQEQLLSTVLIHEIPQLGNQLLQLLENIFLDTVTFIELEEKILTLLQNTLGCILDDEEIVDNLRKSKLMLNEVSEQISETEKAKDEIKKIRDSYHPVAARGALLYLVLADLVHVSYMYQFSLDWFRQIFVSSVVSKGKEEGKAEEEEEEEAEGEKKEEENVKWKKVPLKKVRKITDLVKVSRLQSEESLFERHLKNTINVLTENVFKVVSLALFNEHKLCFSFRLCTKIMQNSINEKLTQDEIGFLPDKEWNIFLYSDILTIDRNAKHHCRLNSIYEICLGVHLPWLSDSSWKQCQYVSTELEPFSLLCKSLSSNKSQWSAFNSSMDVYSLMNTPFSSEKASSEEGKVTREQIEHVEAEEAHESVNFPWEKLTPFQRLILIKILRPQCLQHSVKMFVAEKMGKQYLHTAGINLVDAYKESSARTPLILIHPPGIDLTNIILKLAEELQGAAHQVTMVSLGLGQMSKAEDVITKTLTKTKQWVFLHNCHFAVSFMPRLCTAIESLNSPNVAVDPEFRLWLSSKSHSSFPAPLLQKSLKVAVENPQGLKNNLLRIFECSGCREVTEETFEKTNCGPLWKKLLFSLCFFNAVINERKRYGTLGWNVAYEFSSSDLEVAIKVLGDMMANETNIQWQTLCYQIGKVVYGGHVTDRWDQRCLSTLFYQFCNPDVLKEDFSFFGGQFFIPVPRSSSLKDYIHITHSLPDEDPPELLGLHPEARATHGEGQAHMLITGLITMQPTTTSLMGSIFMESSDELVMEVLSDFLRRLPLSVEKEDCAGTQSTLKSLMSSPLWVSLYKDLKGYDPLVHCVLLPFLSQEIERFDKLLFTIHQSLKDLQCAMKGVILLTPDLEEVYDAFLQTRMPPLWQKHAYRSCKPLGSWANDLIQRVNFFNTWAKMAYTAIHNRYMKITSVWKHSIPPSSQKPKLPDISRSNVSEGFPSRYWLPAFFFPQAFLTAILQDYGKSQGVPTNALTFTHHVIPDNPNTEDTFSIATQRKLNVIRKAFKGIDLTHFGAHVFGLFMEGARWNQEQKVLEDSLPLELHCDFPEIYFMPTKISTERPTVPGQAQSDLYTFECPVYQTAERSTQTPSLPPNFITSVNLPTKKPPSHWITMQVALLCEKEDKTSTSNQFLFPSNQIYTFQDTLV</sequence>
<evidence type="ECO:0000259" key="14">
    <source>
        <dbReference type="Pfam" id="PF08393"/>
    </source>
</evidence>
<evidence type="ECO:0000259" key="17">
    <source>
        <dbReference type="Pfam" id="PF12780"/>
    </source>
</evidence>
<dbReference type="Pfam" id="PF22597">
    <property type="entry name" value="DYN_lid"/>
    <property type="match status" value="1"/>
</dbReference>
<feature type="coiled-coil region" evidence="11">
    <location>
        <begin position="3479"/>
        <end position="3506"/>
    </location>
</feature>
<feature type="coiled-coil region" evidence="11">
    <location>
        <begin position="813"/>
        <end position="866"/>
    </location>
</feature>
<dbReference type="Pfam" id="PF12781">
    <property type="entry name" value="AAA_9"/>
    <property type="match status" value="1"/>
</dbReference>
<dbReference type="Pfam" id="PF08393">
    <property type="entry name" value="DHC_N2"/>
    <property type="match status" value="1"/>
</dbReference>
<evidence type="ECO:0000256" key="12">
    <source>
        <dbReference type="SAM" id="MobiDB-lite"/>
    </source>
</evidence>
<keyword evidence="9" id="KW-0505">Motor protein</keyword>
<dbReference type="Gene3D" id="1.20.140.100">
    <property type="entry name" value="Dynein heavy chain, N-terminal domain 2"/>
    <property type="match status" value="1"/>
</dbReference>
<dbReference type="Gene3D" id="3.10.490.20">
    <property type="match status" value="1"/>
</dbReference>
<dbReference type="Gene3D" id="1.10.8.1220">
    <property type="match status" value="1"/>
</dbReference>
<evidence type="ECO:0000259" key="16">
    <source>
        <dbReference type="Pfam" id="PF12777"/>
    </source>
</evidence>
<dbReference type="InterPro" id="IPR042219">
    <property type="entry name" value="AAA_lid_11_sf"/>
</dbReference>
<dbReference type="InterPro" id="IPR024317">
    <property type="entry name" value="Dynein_heavy_chain_D4_dom"/>
</dbReference>
<dbReference type="Gene3D" id="1.20.58.1120">
    <property type="match status" value="1"/>
</dbReference>
<evidence type="ECO:0000259" key="20">
    <source>
        <dbReference type="Pfam" id="PF18198"/>
    </source>
</evidence>
<dbReference type="Pfam" id="PF12774">
    <property type="entry name" value="AAA_6"/>
    <property type="match status" value="1"/>
</dbReference>